<name>A0A7W5GQV3_9ACTN</name>
<sequence>MSQIEKKVSRFDLLCRETLQRLYGPLTRRAYGLVMLEQSLLLGSLL</sequence>
<organism evidence="1 2">
    <name type="scientific">Parvibacter caecicola</name>
    <dbReference type="NCBI Taxonomy" id="747645"/>
    <lineage>
        <taxon>Bacteria</taxon>
        <taxon>Bacillati</taxon>
        <taxon>Actinomycetota</taxon>
        <taxon>Coriobacteriia</taxon>
        <taxon>Coriobacteriales</taxon>
        <taxon>Coriobacteriaceae</taxon>
        <taxon>Parvibacter</taxon>
    </lineage>
</organism>
<dbReference type="EMBL" id="JACHYA010000004">
    <property type="protein sequence ID" value="MBB3171633.1"/>
    <property type="molecule type" value="Genomic_DNA"/>
</dbReference>
<reference evidence="1 2" key="1">
    <citation type="submission" date="2020-08" db="EMBL/GenBank/DDBJ databases">
        <title>Sequencing the genomes of 1000 actinobacteria strains.</title>
        <authorList>
            <person name="Klenk H.-P."/>
        </authorList>
    </citation>
    <scope>NUCLEOTIDE SEQUENCE [LARGE SCALE GENOMIC DNA]</scope>
    <source>
        <strain evidence="1 2">DSM 22242</strain>
    </source>
</reference>
<gene>
    <name evidence="1" type="ORF">FHR31_001453</name>
</gene>
<dbReference type="AlphaFoldDB" id="A0A7W5GQV3"/>
<comment type="caution">
    <text evidence="1">The sequence shown here is derived from an EMBL/GenBank/DDBJ whole genome shotgun (WGS) entry which is preliminary data.</text>
</comment>
<proteinExistence type="predicted"/>
<evidence type="ECO:0000313" key="2">
    <source>
        <dbReference type="Proteomes" id="UP000530850"/>
    </source>
</evidence>
<accession>A0A7W5GQV3</accession>
<protein>
    <submittedName>
        <fullName evidence="1">Uncharacterized protein</fullName>
    </submittedName>
</protein>
<evidence type="ECO:0000313" key="1">
    <source>
        <dbReference type="EMBL" id="MBB3171633.1"/>
    </source>
</evidence>
<dbReference type="Proteomes" id="UP000530850">
    <property type="component" value="Unassembled WGS sequence"/>
</dbReference>